<feature type="binding site" evidence="10">
    <location>
        <begin position="11"/>
        <end position="18"/>
    </location>
    <ligand>
        <name>ATP</name>
        <dbReference type="ChEBI" id="CHEBI:30616"/>
    </ligand>
</feature>
<evidence type="ECO:0000313" key="15">
    <source>
        <dbReference type="Proteomes" id="UP000774750"/>
    </source>
</evidence>
<evidence type="ECO:0000256" key="3">
    <source>
        <dbReference type="ARBA" id="ARBA00005842"/>
    </source>
</evidence>
<dbReference type="SUPFAM" id="SSF52540">
    <property type="entry name" value="P-loop containing nucleoside triphosphate hydrolases"/>
    <property type="match status" value="2"/>
</dbReference>
<sequence length="311" mass="35458">MEKIPVLAVVGPTASGKTSLAIEIAKEYHGEVVSADSMQLYKEMQIATAKPTVDEMQGIPHHLLDFLAPDVSFSVAQYAALAHQTISEITARGHLPVMAGGTGLYVDAVLDDLIFAKIETDEQKRAELWAFVEAHGANALHERLREIDPESAARIHENNVGRIVRAVEVYELTGITMSEHQRNSRPKESRYRSLKIGINYKDRAVLYDRVNRRVDLMMEQGLLEEAVSVRNRARKTAVQAIGYKELEPYFLQQEPLDVCIERLKQETRRYAKRQITWFSRDPNILWVYPDEQTPQEIFSKIKRAVENFIKV</sequence>
<keyword evidence="5 10" id="KW-0819">tRNA processing</keyword>
<dbReference type="Pfam" id="PF01715">
    <property type="entry name" value="IPPT"/>
    <property type="match status" value="1"/>
</dbReference>
<evidence type="ECO:0000256" key="7">
    <source>
        <dbReference type="ARBA" id="ARBA00022840"/>
    </source>
</evidence>
<evidence type="ECO:0000256" key="5">
    <source>
        <dbReference type="ARBA" id="ARBA00022694"/>
    </source>
</evidence>
<dbReference type="InterPro" id="IPR027417">
    <property type="entry name" value="P-loop_NTPase"/>
</dbReference>
<feature type="site" description="Interaction with substrate tRNA" evidence="10">
    <location>
        <position position="125"/>
    </location>
</feature>
<dbReference type="InterPro" id="IPR039657">
    <property type="entry name" value="Dimethylallyltransferase"/>
</dbReference>
<proteinExistence type="inferred from homology"/>
<comment type="caution">
    <text evidence="10">Lacks conserved residue(s) required for the propagation of feature annotation.</text>
</comment>
<keyword evidence="6 10" id="KW-0547">Nucleotide-binding</keyword>
<gene>
    <name evidence="10 14" type="primary">miaA</name>
    <name evidence="14" type="ORF">H6A12_09270</name>
</gene>
<dbReference type="GO" id="GO:0006400">
    <property type="term" value="P:tRNA modification"/>
    <property type="evidence" value="ECO:0007669"/>
    <property type="project" value="TreeGrafter"/>
</dbReference>
<comment type="catalytic activity">
    <reaction evidence="9 10 11">
        <text>adenosine(37) in tRNA + dimethylallyl diphosphate = N(6)-dimethylallyladenosine(37) in tRNA + diphosphate</text>
        <dbReference type="Rhea" id="RHEA:26482"/>
        <dbReference type="Rhea" id="RHEA-COMP:10162"/>
        <dbReference type="Rhea" id="RHEA-COMP:10375"/>
        <dbReference type="ChEBI" id="CHEBI:33019"/>
        <dbReference type="ChEBI" id="CHEBI:57623"/>
        <dbReference type="ChEBI" id="CHEBI:74411"/>
        <dbReference type="ChEBI" id="CHEBI:74415"/>
        <dbReference type="EC" id="2.5.1.75"/>
    </reaction>
</comment>
<evidence type="ECO:0000256" key="6">
    <source>
        <dbReference type="ARBA" id="ARBA00022741"/>
    </source>
</evidence>
<feature type="binding site" evidence="10">
    <location>
        <begin position="13"/>
        <end position="18"/>
    </location>
    <ligand>
        <name>substrate</name>
    </ligand>
</feature>
<dbReference type="Gene3D" id="3.40.50.300">
    <property type="entry name" value="P-loop containing nucleotide triphosphate hydrolases"/>
    <property type="match status" value="1"/>
</dbReference>
<dbReference type="HAMAP" id="MF_00185">
    <property type="entry name" value="IPP_trans"/>
    <property type="match status" value="1"/>
</dbReference>
<dbReference type="Proteomes" id="UP000774750">
    <property type="component" value="Unassembled WGS sequence"/>
</dbReference>
<evidence type="ECO:0000313" key="14">
    <source>
        <dbReference type="EMBL" id="MBM6921344.1"/>
    </source>
</evidence>
<dbReference type="AlphaFoldDB" id="A0A938X8A1"/>
<evidence type="ECO:0000256" key="4">
    <source>
        <dbReference type="ARBA" id="ARBA00022679"/>
    </source>
</evidence>
<name>A0A938X8A1_9FIRM</name>
<evidence type="ECO:0000256" key="12">
    <source>
        <dbReference type="RuleBase" id="RU003784"/>
    </source>
</evidence>
<comment type="function">
    <text evidence="2 10 12">Catalyzes the transfer of a dimethylallyl group onto the adenine at position 37 in tRNAs that read codons beginning with uridine, leading to the formation of N6-(dimethylallyl)adenosine (i(6)A).</text>
</comment>
<evidence type="ECO:0000256" key="11">
    <source>
        <dbReference type="RuleBase" id="RU003783"/>
    </source>
</evidence>
<dbReference type="GO" id="GO:0005524">
    <property type="term" value="F:ATP binding"/>
    <property type="evidence" value="ECO:0007669"/>
    <property type="project" value="UniProtKB-UniRule"/>
</dbReference>
<dbReference type="NCBIfam" id="TIGR00174">
    <property type="entry name" value="miaA"/>
    <property type="match status" value="1"/>
</dbReference>
<dbReference type="RefSeq" id="WP_204447188.1">
    <property type="nucleotide sequence ID" value="NZ_JACJKY010000015.1"/>
</dbReference>
<comment type="similarity">
    <text evidence="3 10 13">Belongs to the IPP transferase family.</text>
</comment>
<dbReference type="PANTHER" id="PTHR11088:SF60">
    <property type="entry name" value="TRNA DIMETHYLALLYLTRANSFERASE"/>
    <property type="match status" value="1"/>
</dbReference>
<keyword evidence="15" id="KW-1185">Reference proteome</keyword>
<dbReference type="GO" id="GO:0052381">
    <property type="term" value="F:tRNA dimethylallyltransferase activity"/>
    <property type="evidence" value="ECO:0007669"/>
    <property type="project" value="UniProtKB-UniRule"/>
</dbReference>
<keyword evidence="8 10" id="KW-0460">Magnesium</keyword>
<comment type="caution">
    <text evidence="14">The sequence shown here is derived from an EMBL/GenBank/DDBJ whole genome shotgun (WGS) entry which is preliminary data.</text>
</comment>
<evidence type="ECO:0000256" key="1">
    <source>
        <dbReference type="ARBA" id="ARBA00001946"/>
    </source>
</evidence>
<accession>A0A938X8A1</accession>
<dbReference type="PANTHER" id="PTHR11088">
    <property type="entry name" value="TRNA DIMETHYLALLYLTRANSFERASE"/>
    <property type="match status" value="1"/>
</dbReference>
<comment type="cofactor">
    <cofactor evidence="1 10">
        <name>Mg(2+)</name>
        <dbReference type="ChEBI" id="CHEBI:18420"/>
    </cofactor>
</comment>
<dbReference type="EC" id="2.5.1.75" evidence="10"/>
<evidence type="ECO:0000256" key="10">
    <source>
        <dbReference type="HAMAP-Rule" id="MF_00185"/>
    </source>
</evidence>
<organism evidence="14 15">
    <name type="scientific">Merdimmobilis hominis</name>
    <dbReference type="NCBI Taxonomy" id="2897707"/>
    <lineage>
        <taxon>Bacteria</taxon>
        <taxon>Bacillati</taxon>
        <taxon>Bacillota</taxon>
        <taxon>Clostridia</taxon>
        <taxon>Eubacteriales</taxon>
        <taxon>Oscillospiraceae</taxon>
        <taxon>Merdimmobilis</taxon>
    </lineage>
</organism>
<dbReference type="Gene3D" id="1.10.20.140">
    <property type="match status" value="1"/>
</dbReference>
<comment type="subunit">
    <text evidence="10">Monomer.</text>
</comment>
<keyword evidence="7 10" id="KW-0067">ATP-binding</keyword>
<evidence type="ECO:0000256" key="13">
    <source>
        <dbReference type="RuleBase" id="RU003785"/>
    </source>
</evidence>
<evidence type="ECO:0000256" key="9">
    <source>
        <dbReference type="ARBA" id="ARBA00049563"/>
    </source>
</evidence>
<feature type="region of interest" description="Interaction with substrate tRNA" evidence="10">
    <location>
        <begin position="36"/>
        <end position="39"/>
    </location>
</feature>
<dbReference type="InterPro" id="IPR018022">
    <property type="entry name" value="IPT"/>
</dbReference>
<dbReference type="FunFam" id="1.10.20.140:FF:000001">
    <property type="entry name" value="tRNA dimethylallyltransferase"/>
    <property type="match status" value="1"/>
</dbReference>
<evidence type="ECO:0000256" key="8">
    <source>
        <dbReference type="ARBA" id="ARBA00022842"/>
    </source>
</evidence>
<evidence type="ECO:0000256" key="2">
    <source>
        <dbReference type="ARBA" id="ARBA00003213"/>
    </source>
</evidence>
<feature type="site" description="Interaction with substrate tRNA" evidence="10">
    <location>
        <position position="102"/>
    </location>
</feature>
<reference evidence="14" key="2">
    <citation type="journal article" date="2021" name="Sci. Rep.">
        <title>The distribution of antibiotic resistance genes in chicken gut microbiota commensals.</title>
        <authorList>
            <person name="Juricova H."/>
            <person name="Matiasovicova J."/>
            <person name="Kubasova T."/>
            <person name="Cejkova D."/>
            <person name="Rychlik I."/>
        </authorList>
    </citation>
    <scope>NUCLEOTIDE SEQUENCE</scope>
    <source>
        <strain evidence="14">An559</strain>
    </source>
</reference>
<dbReference type="EMBL" id="JACJKY010000015">
    <property type="protein sequence ID" value="MBM6921344.1"/>
    <property type="molecule type" value="Genomic_DNA"/>
</dbReference>
<protein>
    <recommendedName>
        <fullName evidence="10">tRNA dimethylallyltransferase</fullName>
        <ecNumber evidence="10">2.5.1.75</ecNumber>
    </recommendedName>
    <alternativeName>
        <fullName evidence="10">Dimethylallyl diphosphate:tRNA dimethylallyltransferase</fullName>
        <shortName evidence="10">DMAPP:tRNA dimethylallyltransferase</shortName>
        <shortName evidence="10">DMATase</shortName>
    </alternativeName>
    <alternativeName>
        <fullName evidence="10">Isopentenyl-diphosphate:tRNA isopentenyltransferase</fullName>
        <shortName evidence="10">IPP transferase</shortName>
        <shortName evidence="10">IPPT</shortName>
        <shortName evidence="10">IPTase</shortName>
    </alternativeName>
</protein>
<keyword evidence="4 10" id="KW-0808">Transferase</keyword>
<reference evidence="14" key="1">
    <citation type="submission" date="2020-08" db="EMBL/GenBank/DDBJ databases">
        <authorList>
            <person name="Cejkova D."/>
            <person name="Kubasova T."/>
            <person name="Jahodarova E."/>
            <person name="Rychlik I."/>
        </authorList>
    </citation>
    <scope>NUCLEOTIDE SEQUENCE</scope>
    <source>
        <strain evidence="14">An559</strain>
    </source>
</reference>